<sequence length="498" mass="51652">MSFDIVVLTSAQPDREALVLALAAGAAHRVARTGTGTLEVIADDGRPLVAVSPPERSTRGEAVRLLGPVPALGDGVLWWTEMRTCTADDLAATTARAIAGHLVEIMGGHIWSSGSWNPWSHHADGSDVTPTGTPAGTAAEAKSPAVDRLTHDAAVIVQDRAVVGVSRWLQDSVRAAFETDPPRQVGLVTPADTRITLPLHDLLTVGAVRWLLPFGDLFYDGLTGAVVDWAADRPHDPRLSKPDSWRTVRGPDGTPVTASAFTAESAGPPGALATPVRQSPPGGLRLSLQATTAAEATDHCLLGASTELAWRCLTGDTPASWGTAEPAGTPWSRQDLTRALRARLPLPTWAVLVGSGTPAATATVRVATLGTHLIEELTLHIDLPADGQPPSGDTLRELAGNLSPLGLRTLVVAMGVRSGHLTAPPRRRPATVPLAVAVGSADRGRFPSGAVPGRDGAATGSTAGAHGGPVLVLPGRHADWAEVERFLRAARRSAGGTA</sequence>
<evidence type="ECO:0000256" key="1">
    <source>
        <dbReference type="SAM" id="MobiDB-lite"/>
    </source>
</evidence>
<reference evidence="2 3" key="1">
    <citation type="submission" date="2020-03" db="EMBL/GenBank/DDBJ databases">
        <title>Draft genome of Streptomyces sp. ventii, isolated from the Axial Seamount in the Pacific Ocean, and resequencing of the two type strains Streptomyces lonarensis strain NCL 716 and Streptomyces bohaiensis strain 11A07.</title>
        <authorList>
            <person name="Loughran R.M."/>
            <person name="Pfannmuller K.M."/>
            <person name="Wasson B.J."/>
            <person name="Deadmond M.C."/>
            <person name="Paddock B.E."/>
            <person name="Koyack M.J."/>
            <person name="Gallegos D.A."/>
            <person name="Mitchell E.A."/>
            <person name="Ushijima B."/>
            <person name="Saw J.H."/>
            <person name="Mcphail K.L."/>
            <person name="Videau P."/>
        </authorList>
    </citation>
    <scope>NUCLEOTIDE SEQUENCE [LARGE SCALE GENOMIC DNA]</scope>
    <source>
        <strain evidence="2 3">11A07</strain>
    </source>
</reference>
<feature type="region of interest" description="Disordered" evidence="1">
    <location>
        <begin position="236"/>
        <end position="258"/>
    </location>
</feature>
<name>A0ABX1CDF0_9ACTN</name>
<keyword evidence="3" id="KW-1185">Reference proteome</keyword>
<dbReference type="Proteomes" id="UP000727056">
    <property type="component" value="Unassembled WGS sequence"/>
</dbReference>
<evidence type="ECO:0000313" key="3">
    <source>
        <dbReference type="Proteomes" id="UP000727056"/>
    </source>
</evidence>
<feature type="compositionally biased region" description="Basic and acidic residues" evidence="1">
    <location>
        <begin position="236"/>
        <end position="246"/>
    </location>
</feature>
<accession>A0ABX1CDF0</accession>
<organism evidence="2 3">
    <name type="scientific">Streptomyces bohaiensis</name>
    <dbReference type="NCBI Taxonomy" id="1431344"/>
    <lineage>
        <taxon>Bacteria</taxon>
        <taxon>Bacillati</taxon>
        <taxon>Actinomycetota</taxon>
        <taxon>Actinomycetes</taxon>
        <taxon>Kitasatosporales</taxon>
        <taxon>Streptomycetaceae</taxon>
        <taxon>Streptomyces</taxon>
    </lineage>
</organism>
<protein>
    <submittedName>
        <fullName evidence="2">Uncharacterized protein</fullName>
    </submittedName>
</protein>
<comment type="caution">
    <text evidence="2">The sequence shown here is derived from an EMBL/GenBank/DDBJ whole genome shotgun (WGS) entry which is preliminary data.</text>
</comment>
<dbReference type="Pfam" id="PF19674">
    <property type="entry name" value="DUF6177"/>
    <property type="match status" value="1"/>
</dbReference>
<proteinExistence type="predicted"/>
<evidence type="ECO:0000313" key="2">
    <source>
        <dbReference type="EMBL" id="NJQ17132.1"/>
    </source>
</evidence>
<dbReference type="EMBL" id="JAAVJC010000245">
    <property type="protein sequence ID" value="NJQ17132.1"/>
    <property type="molecule type" value="Genomic_DNA"/>
</dbReference>
<gene>
    <name evidence="2" type="ORF">HCN52_19865</name>
</gene>
<dbReference type="InterPro" id="IPR046175">
    <property type="entry name" value="DUF6177"/>
</dbReference>
<dbReference type="RefSeq" id="WP_168089821.1">
    <property type="nucleotide sequence ID" value="NZ_BHZH01000227.1"/>
</dbReference>